<keyword evidence="4" id="KW-0456">Lyase</keyword>
<evidence type="ECO:0000256" key="1">
    <source>
        <dbReference type="ARBA" id="ARBA00001937"/>
    </source>
</evidence>
<reference evidence="6 7" key="1">
    <citation type="submission" date="2018-06" db="EMBL/GenBank/DDBJ databases">
        <title>Combined omics and stable isotope probing to characterize newly discovered Mariana Back-Arc vent microbial communities.</title>
        <authorList>
            <person name="Trembath-Reichert E."/>
            <person name="Huber J.A."/>
        </authorList>
    </citation>
    <scope>NUCLEOTIDE SEQUENCE [LARGE SCALE GENOMIC DNA]</scope>
    <source>
        <strain evidence="6">MAG 58</strain>
    </source>
</reference>
<evidence type="ECO:0000259" key="5">
    <source>
        <dbReference type="Pfam" id="PF16363"/>
    </source>
</evidence>
<evidence type="ECO:0000256" key="2">
    <source>
        <dbReference type="ARBA" id="ARBA00009263"/>
    </source>
</evidence>
<dbReference type="AlphaFoldDB" id="A0A432GLS6"/>
<dbReference type="PANTHER" id="PTHR43715">
    <property type="entry name" value="GDP-MANNOSE 4,6-DEHYDRATASE"/>
    <property type="match status" value="1"/>
</dbReference>
<evidence type="ECO:0000313" key="7">
    <source>
        <dbReference type="Proteomes" id="UP000287917"/>
    </source>
</evidence>
<organism evidence="6 7">
    <name type="scientific">SAR324 cluster bacterium</name>
    <dbReference type="NCBI Taxonomy" id="2024889"/>
    <lineage>
        <taxon>Bacteria</taxon>
        <taxon>Deltaproteobacteria</taxon>
        <taxon>SAR324 cluster</taxon>
    </lineage>
</organism>
<dbReference type="GO" id="GO:0008446">
    <property type="term" value="F:GDP-mannose 4,6-dehydratase activity"/>
    <property type="evidence" value="ECO:0007669"/>
    <property type="project" value="UniProtKB-EC"/>
</dbReference>
<sequence>EYVKMMHTMLQQENPDDFVIGTGKTHTVREFLQIVFEELNLNFEDHLVIDPRFFRPAEVEILVADPAKARDKLAWNPKVTFEELALSMVRHDYDNLKKGK</sequence>
<comment type="similarity">
    <text evidence="2">Belongs to the NAD(P)-dependent epimerase/dehydratase family. GDP-mannose 4,6-dehydratase subfamily.</text>
</comment>
<comment type="cofactor">
    <cofactor evidence="1">
        <name>NADP(+)</name>
        <dbReference type="ChEBI" id="CHEBI:58349"/>
    </cofactor>
</comment>
<dbReference type="EC" id="4.2.1.47" evidence="3"/>
<dbReference type="InterPro" id="IPR006368">
    <property type="entry name" value="GDP_Man_deHydtase"/>
</dbReference>
<dbReference type="PANTHER" id="PTHR43715:SF1">
    <property type="entry name" value="GDP-MANNOSE 4,6 DEHYDRATASE"/>
    <property type="match status" value="1"/>
</dbReference>
<dbReference type="SUPFAM" id="SSF51735">
    <property type="entry name" value="NAD(P)-binding Rossmann-fold domains"/>
    <property type="match status" value="1"/>
</dbReference>
<evidence type="ECO:0000313" key="6">
    <source>
        <dbReference type="EMBL" id="RTZ84847.1"/>
    </source>
</evidence>
<gene>
    <name evidence="6" type="ORF">DSY96_05705</name>
</gene>
<dbReference type="GO" id="GO:0042351">
    <property type="term" value="P:'de novo' GDP-L-fucose biosynthetic process"/>
    <property type="evidence" value="ECO:0007669"/>
    <property type="project" value="TreeGrafter"/>
</dbReference>
<dbReference type="EMBL" id="QNZK01000197">
    <property type="protein sequence ID" value="RTZ84847.1"/>
    <property type="molecule type" value="Genomic_DNA"/>
</dbReference>
<comment type="caution">
    <text evidence="6">The sequence shown here is derived from an EMBL/GenBank/DDBJ whole genome shotgun (WGS) entry which is preliminary data.</text>
</comment>
<proteinExistence type="inferred from homology"/>
<name>A0A432GLS6_9DELT</name>
<protein>
    <recommendedName>
        <fullName evidence="3">GDP-mannose 4,6-dehydratase</fullName>
        <ecNumber evidence="3">4.2.1.47</ecNumber>
    </recommendedName>
</protein>
<dbReference type="InterPro" id="IPR036291">
    <property type="entry name" value="NAD(P)-bd_dom_sf"/>
</dbReference>
<dbReference type="Gene3D" id="3.90.25.10">
    <property type="entry name" value="UDP-galactose 4-epimerase, domain 1"/>
    <property type="match status" value="2"/>
</dbReference>
<accession>A0A432GLS6</accession>
<feature type="non-terminal residue" evidence="6">
    <location>
        <position position="1"/>
    </location>
</feature>
<dbReference type="InterPro" id="IPR016040">
    <property type="entry name" value="NAD(P)-bd_dom"/>
</dbReference>
<dbReference type="Gene3D" id="3.40.50.720">
    <property type="entry name" value="NAD(P)-binding Rossmann-like Domain"/>
    <property type="match status" value="2"/>
</dbReference>
<evidence type="ECO:0000256" key="3">
    <source>
        <dbReference type="ARBA" id="ARBA00011989"/>
    </source>
</evidence>
<evidence type="ECO:0000256" key="4">
    <source>
        <dbReference type="ARBA" id="ARBA00023239"/>
    </source>
</evidence>
<feature type="domain" description="NAD(P)-binding" evidence="5">
    <location>
        <begin position="1"/>
        <end position="86"/>
    </location>
</feature>
<dbReference type="Pfam" id="PF16363">
    <property type="entry name" value="GDP_Man_Dehyd"/>
    <property type="match status" value="1"/>
</dbReference>
<dbReference type="Proteomes" id="UP000287917">
    <property type="component" value="Unassembled WGS sequence"/>
</dbReference>